<feature type="compositionally biased region" description="Basic and acidic residues" evidence="1">
    <location>
        <begin position="213"/>
        <end position="225"/>
    </location>
</feature>
<proteinExistence type="predicted"/>
<feature type="compositionally biased region" description="Polar residues" evidence="1">
    <location>
        <begin position="176"/>
        <end position="210"/>
    </location>
</feature>
<feature type="region of interest" description="Disordered" evidence="1">
    <location>
        <begin position="1"/>
        <end position="31"/>
    </location>
</feature>
<dbReference type="EMBL" id="CCKQ01019008">
    <property type="protein sequence ID" value="CDW91014.1"/>
    <property type="molecule type" value="Genomic_DNA"/>
</dbReference>
<feature type="compositionally biased region" description="Acidic residues" evidence="1">
    <location>
        <begin position="155"/>
        <end position="167"/>
    </location>
</feature>
<dbReference type="AlphaFoldDB" id="A0A078B9E2"/>
<keyword evidence="3" id="KW-1185">Reference proteome</keyword>
<dbReference type="InParanoid" id="A0A078B9E2"/>
<protein>
    <submittedName>
        <fullName evidence="2">Uncharacterized protein</fullName>
    </submittedName>
</protein>
<accession>A0A078B9E2</accession>
<evidence type="ECO:0000256" key="1">
    <source>
        <dbReference type="SAM" id="MobiDB-lite"/>
    </source>
</evidence>
<sequence>MQRTFARNMKNAQAGGMPRQPSGGQSKKDKEMEEFFKMNQAQMKRMESLIKGTNFEKALDDFIDQQVSQGKSNEDIMKGALGQNFNKVEGLPNQDVEIDPDELNIDENVFAEFQKMMDQKMQDPEFSKEAEIALEKLRRDQEMNQNGSNFGKEITDEDDDNDNELEELEKLKAAKTRNTNNPQEYLNTQSQTIDTSTATDKANFQDQQKGGRQRLDDMRKNLFKK</sequence>
<reference evidence="2 3" key="1">
    <citation type="submission" date="2014-06" db="EMBL/GenBank/DDBJ databases">
        <authorList>
            <person name="Swart Estienne"/>
        </authorList>
    </citation>
    <scope>NUCLEOTIDE SEQUENCE [LARGE SCALE GENOMIC DNA]</scope>
    <source>
        <strain evidence="2 3">130c</strain>
    </source>
</reference>
<dbReference type="Proteomes" id="UP000039865">
    <property type="component" value="Unassembled WGS sequence"/>
</dbReference>
<feature type="region of interest" description="Disordered" evidence="1">
    <location>
        <begin position="137"/>
        <end position="225"/>
    </location>
</feature>
<evidence type="ECO:0000313" key="3">
    <source>
        <dbReference type="Proteomes" id="UP000039865"/>
    </source>
</evidence>
<gene>
    <name evidence="2" type="primary">Contig13501.g674</name>
    <name evidence="2" type="ORF">STYLEM_20162</name>
</gene>
<evidence type="ECO:0000313" key="2">
    <source>
        <dbReference type="EMBL" id="CDW91014.1"/>
    </source>
</evidence>
<name>A0A078B9E2_STYLE</name>
<organism evidence="2 3">
    <name type="scientific">Stylonychia lemnae</name>
    <name type="common">Ciliate</name>
    <dbReference type="NCBI Taxonomy" id="5949"/>
    <lineage>
        <taxon>Eukaryota</taxon>
        <taxon>Sar</taxon>
        <taxon>Alveolata</taxon>
        <taxon>Ciliophora</taxon>
        <taxon>Intramacronucleata</taxon>
        <taxon>Spirotrichea</taxon>
        <taxon>Stichotrichia</taxon>
        <taxon>Sporadotrichida</taxon>
        <taxon>Oxytrichidae</taxon>
        <taxon>Stylonychinae</taxon>
        <taxon>Stylonychia</taxon>
    </lineage>
</organism>